<dbReference type="InterPro" id="IPR039135">
    <property type="entry name" value="NAT9-like"/>
</dbReference>
<dbReference type="Gene3D" id="3.40.630.30">
    <property type="match status" value="1"/>
</dbReference>
<dbReference type="GO" id="GO:0008080">
    <property type="term" value="F:N-acetyltransferase activity"/>
    <property type="evidence" value="ECO:0007669"/>
    <property type="project" value="InterPro"/>
</dbReference>
<accession>A0A4Q4T1M8</accession>
<keyword evidence="2" id="KW-0808">Transferase</keyword>
<dbReference type="EMBL" id="QJNU01000589">
    <property type="protein sequence ID" value="RYO93354.1"/>
    <property type="molecule type" value="Genomic_DNA"/>
</dbReference>
<dbReference type="Pfam" id="PF13302">
    <property type="entry name" value="Acetyltransf_3"/>
    <property type="match status" value="1"/>
</dbReference>
<sequence>MRFNENIAIATSKVLLVPYDAHHVLQYHEWMQDPAIQEATASEPLALDEEYENQQSWRTSHDKLTFIVCQGPESGNDPGASDAVQGDESHAGGHRSSAVTGGKVHAGEVDTPERMVGDINLFLTPWEDDGDADGREINGLVTDGAVDCLPNGRRDRAVNYCNGEVDIMIADRGRRGNGLGISAVSTLLHFIRRHLKSVLAEYGEAREAGPGARVSSRYELKDLVAKINAANVGSIALFTKLGFKQRGEVNYFGEIEVVLEDFGRVAPEVVDRERGAHVADYRELVYDRSKLKA</sequence>
<dbReference type="PANTHER" id="PTHR13256:SF16">
    <property type="entry name" value="ALPHA_BETA-TUBULIN-N-ACETYLTRANSFERASE 9"/>
    <property type="match status" value="1"/>
</dbReference>
<keyword evidence="3" id="KW-0012">Acyltransferase</keyword>
<evidence type="ECO:0000313" key="6">
    <source>
        <dbReference type="EMBL" id="RYO93354.1"/>
    </source>
</evidence>
<evidence type="ECO:0000259" key="5">
    <source>
        <dbReference type="Pfam" id="PF13302"/>
    </source>
</evidence>
<keyword evidence="7" id="KW-1185">Reference proteome</keyword>
<comment type="similarity">
    <text evidence="1">Belongs to the acetyltransferase family. GNAT subfamily.</text>
</comment>
<evidence type="ECO:0000256" key="4">
    <source>
        <dbReference type="SAM" id="MobiDB-lite"/>
    </source>
</evidence>
<dbReference type="Proteomes" id="UP000293360">
    <property type="component" value="Unassembled WGS sequence"/>
</dbReference>
<reference evidence="6 7" key="1">
    <citation type="submission" date="2018-06" db="EMBL/GenBank/DDBJ databases">
        <title>Complete Genomes of Monosporascus.</title>
        <authorList>
            <person name="Robinson A.J."/>
            <person name="Natvig D.O."/>
        </authorList>
    </citation>
    <scope>NUCLEOTIDE SEQUENCE [LARGE SCALE GENOMIC DNA]</scope>
    <source>
        <strain evidence="6 7">CBS 110550</strain>
    </source>
</reference>
<dbReference type="SUPFAM" id="SSF55729">
    <property type="entry name" value="Acyl-CoA N-acyltransferases (Nat)"/>
    <property type="match status" value="1"/>
</dbReference>
<evidence type="ECO:0000256" key="3">
    <source>
        <dbReference type="ARBA" id="ARBA00023315"/>
    </source>
</evidence>
<comment type="caution">
    <text evidence="6">The sequence shown here is derived from an EMBL/GenBank/DDBJ whole genome shotgun (WGS) entry which is preliminary data.</text>
</comment>
<evidence type="ECO:0000256" key="1">
    <source>
        <dbReference type="ARBA" id="ARBA00009342"/>
    </source>
</evidence>
<organism evidence="6 7">
    <name type="scientific">Monosporascus ibericus</name>
    <dbReference type="NCBI Taxonomy" id="155417"/>
    <lineage>
        <taxon>Eukaryota</taxon>
        <taxon>Fungi</taxon>
        <taxon>Dikarya</taxon>
        <taxon>Ascomycota</taxon>
        <taxon>Pezizomycotina</taxon>
        <taxon>Sordariomycetes</taxon>
        <taxon>Xylariomycetidae</taxon>
        <taxon>Xylariales</taxon>
        <taxon>Xylariales incertae sedis</taxon>
        <taxon>Monosporascus</taxon>
    </lineage>
</organism>
<dbReference type="OrthoDB" id="5043642at2759"/>
<gene>
    <name evidence="6" type="ORF">DL764_008004</name>
</gene>
<dbReference type="InterPro" id="IPR000182">
    <property type="entry name" value="GNAT_dom"/>
</dbReference>
<name>A0A4Q4T1M8_9PEZI</name>
<proteinExistence type="inferred from homology"/>
<dbReference type="InterPro" id="IPR016181">
    <property type="entry name" value="Acyl_CoA_acyltransferase"/>
</dbReference>
<dbReference type="AlphaFoldDB" id="A0A4Q4T1M8"/>
<dbReference type="PANTHER" id="PTHR13256">
    <property type="entry name" value="N-ACETYLTRANSFERASE 9"/>
    <property type="match status" value="1"/>
</dbReference>
<dbReference type="STRING" id="155417.A0A4Q4T1M8"/>
<evidence type="ECO:0000256" key="2">
    <source>
        <dbReference type="ARBA" id="ARBA00022679"/>
    </source>
</evidence>
<feature type="region of interest" description="Disordered" evidence="4">
    <location>
        <begin position="70"/>
        <end position="104"/>
    </location>
</feature>
<evidence type="ECO:0000313" key="7">
    <source>
        <dbReference type="Proteomes" id="UP000293360"/>
    </source>
</evidence>
<protein>
    <recommendedName>
        <fullName evidence="5">N-acetyltransferase domain-containing protein</fullName>
    </recommendedName>
</protein>
<feature type="domain" description="N-acetyltransferase" evidence="5">
    <location>
        <begin position="157"/>
        <end position="244"/>
    </location>
</feature>